<name>A0A0H3BIE7_TREPS</name>
<dbReference type="PATRIC" id="fig|455434.6.peg.227"/>
<evidence type="ECO:0000256" key="3">
    <source>
        <dbReference type="SAM" id="SignalP"/>
    </source>
</evidence>
<keyword evidence="2" id="KW-1133">Transmembrane helix</keyword>
<organism evidence="4 5">
    <name type="scientific">Treponema pallidum subsp. pallidum (strain SS14)</name>
    <dbReference type="NCBI Taxonomy" id="455434"/>
    <lineage>
        <taxon>Bacteria</taxon>
        <taxon>Pseudomonadati</taxon>
        <taxon>Spirochaetota</taxon>
        <taxon>Spirochaetia</taxon>
        <taxon>Spirochaetales</taxon>
        <taxon>Treponemataceae</taxon>
        <taxon>Treponema</taxon>
    </lineage>
</organism>
<dbReference type="SMR" id="A0A0H3BIE7"/>
<feature type="transmembrane region" description="Helical" evidence="2">
    <location>
        <begin position="126"/>
        <end position="147"/>
    </location>
</feature>
<protein>
    <submittedName>
        <fullName evidence="4">Uncharacterized protein</fullName>
    </submittedName>
</protein>
<sequence length="148" mass="16224">MWKRGVGALLWGMVLLRSFVAYADSQAATGGLLKEIMGEVASIRLESNMLKQQLRERHAESAALKKALQTLDVKLEKAAKALEESEHALSESKELIETLRSELEILRQRVNALNMRLRRLEITNNVLIGVAVVCGVAAIGAGIYAAVK</sequence>
<feature type="signal peptide" evidence="3">
    <location>
        <begin position="1"/>
        <end position="23"/>
    </location>
</feature>
<accession>A0A0H3BIE7</accession>
<evidence type="ECO:0000256" key="1">
    <source>
        <dbReference type="SAM" id="Coils"/>
    </source>
</evidence>
<keyword evidence="2" id="KW-0472">Membrane</keyword>
<dbReference type="KEGG" id="tpp:TPASS_0222"/>
<feature type="coiled-coil region" evidence="1">
    <location>
        <begin position="64"/>
        <end position="123"/>
    </location>
</feature>
<evidence type="ECO:0000313" key="5">
    <source>
        <dbReference type="Proteomes" id="UP000001202"/>
    </source>
</evidence>
<evidence type="ECO:0000256" key="2">
    <source>
        <dbReference type="SAM" id="Phobius"/>
    </source>
</evidence>
<keyword evidence="1" id="KW-0175">Coiled coil</keyword>
<gene>
    <name evidence="4" type="ordered locus">TPASS_0222</name>
</gene>
<keyword evidence="2" id="KW-0812">Transmembrane</keyword>
<dbReference type="EMBL" id="CP000805">
    <property type="protein sequence ID" value="ACD70648.1"/>
    <property type="molecule type" value="Genomic_DNA"/>
</dbReference>
<reference evidence="4 5" key="1">
    <citation type="journal article" date="2008" name="BMC Microbiol.">
        <title>Complete genome sequence of Treponema pallidum ssp. pallidum strain SS14 determined with oligonucleotide arrays.</title>
        <authorList>
            <person name="Matejkova P."/>
            <person name="Strouhal M."/>
            <person name="Smajs D."/>
            <person name="Norris S.J."/>
            <person name="Palzkill T."/>
            <person name="Petrosino J.F."/>
            <person name="Sodergren E."/>
            <person name="Norton J.E."/>
            <person name="Singh J."/>
            <person name="Richmond T.A."/>
            <person name="Molla M.N."/>
            <person name="Albert T.J."/>
            <person name="Weinstock G.M."/>
        </authorList>
    </citation>
    <scope>NUCLEOTIDE SEQUENCE [LARGE SCALE GENOMIC DNA]</scope>
    <source>
        <strain evidence="4 5">SS14</strain>
    </source>
</reference>
<dbReference type="AlphaFoldDB" id="A0A0H3BIE7"/>
<dbReference type="RefSeq" id="WP_010881670.1">
    <property type="nucleotide sequence ID" value="NC_010741.1"/>
</dbReference>
<feature type="chain" id="PRO_5002605041" evidence="3">
    <location>
        <begin position="24"/>
        <end position="148"/>
    </location>
</feature>
<dbReference type="Gene3D" id="1.20.1170.10">
    <property type="match status" value="1"/>
</dbReference>
<dbReference type="Proteomes" id="UP000001202">
    <property type="component" value="Chromosome"/>
</dbReference>
<evidence type="ECO:0000313" key="4">
    <source>
        <dbReference type="EMBL" id="ACD70648.1"/>
    </source>
</evidence>
<proteinExistence type="predicted"/>
<keyword evidence="3" id="KW-0732">Signal</keyword>